<keyword evidence="3" id="KW-0863">Zinc-finger</keyword>
<dbReference type="Proteomes" id="UP000663671">
    <property type="component" value="Chromosome 6"/>
</dbReference>
<organism evidence="3 4">
    <name type="scientific">Ajellomyces capsulatus</name>
    <name type="common">Darling's disease fungus</name>
    <name type="synonym">Histoplasma capsulatum</name>
    <dbReference type="NCBI Taxonomy" id="5037"/>
    <lineage>
        <taxon>Eukaryota</taxon>
        <taxon>Fungi</taxon>
        <taxon>Dikarya</taxon>
        <taxon>Ascomycota</taxon>
        <taxon>Pezizomycotina</taxon>
        <taxon>Eurotiomycetes</taxon>
        <taxon>Eurotiomycetidae</taxon>
        <taxon>Onygenales</taxon>
        <taxon>Ajellomycetaceae</taxon>
        <taxon>Histoplasma</taxon>
    </lineage>
</organism>
<dbReference type="GO" id="GO:0006384">
    <property type="term" value="P:transcription initiation at RNA polymerase III promoter"/>
    <property type="evidence" value="ECO:0007669"/>
    <property type="project" value="InterPro"/>
</dbReference>
<dbReference type="AlphaFoldDB" id="A0A8A1MIT5"/>
<dbReference type="VEuPathDB" id="FungiDB:I7I51_02705"/>
<evidence type="ECO:0000313" key="3">
    <source>
        <dbReference type="EMBL" id="QSS66518.1"/>
    </source>
</evidence>
<dbReference type="InterPro" id="IPR036322">
    <property type="entry name" value="WD40_repeat_dom_sf"/>
</dbReference>
<name>A0A8A1MIT5_AJECA</name>
<dbReference type="Pfam" id="PF12660">
    <property type="entry name" value="zf-TFIIIC"/>
    <property type="match status" value="1"/>
</dbReference>
<keyword evidence="3" id="KW-0479">Metal-binding</keyword>
<feature type="non-terminal residue" evidence="3">
    <location>
        <position position="680"/>
    </location>
</feature>
<dbReference type="GO" id="GO:0004402">
    <property type="term" value="F:histone acetyltransferase activity"/>
    <property type="evidence" value="ECO:0007669"/>
    <property type="project" value="InterPro"/>
</dbReference>
<dbReference type="GO" id="GO:0000127">
    <property type="term" value="C:transcription factor TFIIIC complex"/>
    <property type="evidence" value="ECO:0007669"/>
    <property type="project" value="InterPro"/>
</dbReference>
<dbReference type="InterPro" id="IPR024764">
    <property type="entry name" value="TFIIIC_Znf"/>
</dbReference>
<evidence type="ECO:0000259" key="1">
    <source>
        <dbReference type="Pfam" id="PF12657"/>
    </source>
</evidence>
<dbReference type="SUPFAM" id="SSF50978">
    <property type="entry name" value="WD40 repeat-like"/>
    <property type="match status" value="1"/>
</dbReference>
<dbReference type="PANTHER" id="PTHR15496:SF2">
    <property type="entry name" value="GENERAL TRANSCRIPTION FACTOR 3C POLYPEPTIDE 4"/>
    <property type="match status" value="1"/>
</dbReference>
<dbReference type="EMBL" id="CP069116">
    <property type="protein sequence ID" value="QSS66518.1"/>
    <property type="molecule type" value="Genomic_DNA"/>
</dbReference>
<sequence length="680" mass="75419">MLDPVELKLFPSCFDCISWSPDGELAVALGEYVHVLPGDTFSLGEEQSSSHVLALAWSHHRLARYSRHVLAVLTSNLVLSLWELVDGYSKWMRTVVVNNALREAFGLSLRGKGSILQRKMHVRCFCWSPKCDEDDYHEDALHGHQAYRDMSLLAVANDMNDITLIRVRNDHLGPDMNTRRQLWVEVISQNEISAPHVAYPHMQPDSLLGQSVRSVPIISHITWGPARQSFDDQGNPRYSSPLAIIHATGVKAFLLHARFGDPGRVAEDSDTDAKLDLRLGEVIPIPQEPQFERMSFHGPLRWIDHASAGTEQSTSTVSLYHALHADTVEDGRLLEWEPITDVHVLRLPRAAITSTEDTKSHTTVIHVTHFSSSLRSLPLQAVQVRDITACNNGRSDNAQTADLHRQMEGFRSRFDLDHDLGGMSVARIWGMTSHRGWIAACFTVHPSDMVEYVTTARQRSRIVFTPPHPKEGESAELPWRIPPELTPQRMKAGRDKALSFILRDSHRDLLNDHWLRKLQYAAICCLITDQDPVNAPHLLEAAKSAAKWLSSTFSLDLSVELSCINEKLKSQIELPAGSAGGPETSKHLPGKTCDAQTGPGDDVFEFCDICGSGIDWYSAEESQCAEGHVFGSPPPRCGLTFLSIQDPSISKRCSVCGSEVLDAELVDFPSVIGPGMGAAD</sequence>
<evidence type="ECO:0000313" key="4">
    <source>
        <dbReference type="Proteomes" id="UP000663671"/>
    </source>
</evidence>
<reference evidence="3" key="1">
    <citation type="submission" date="2021-01" db="EMBL/GenBank/DDBJ databases">
        <title>Chromosome-level genome assembly of a human fungal pathogen reveals clustering of transcriptionally co-regulated genes.</title>
        <authorList>
            <person name="Voorhies M."/>
            <person name="Cohen S."/>
            <person name="Shea T.P."/>
            <person name="Petrus S."/>
            <person name="Munoz J.F."/>
            <person name="Poplawski S."/>
            <person name="Goldman W.E."/>
            <person name="Michael T."/>
            <person name="Cuomo C.A."/>
            <person name="Sil A."/>
            <person name="Beyhan S."/>
        </authorList>
    </citation>
    <scope>NUCLEOTIDE SEQUENCE</scope>
    <source>
        <strain evidence="3">WU24</strain>
    </source>
</reference>
<dbReference type="PANTHER" id="PTHR15496">
    <property type="entry name" value="GENERAL TRANSCRIPTION FACTOR 3C POLYPEPTIDE 4 FAMILY"/>
    <property type="match status" value="1"/>
</dbReference>
<evidence type="ECO:0000259" key="2">
    <source>
        <dbReference type="Pfam" id="PF12660"/>
    </source>
</evidence>
<dbReference type="InterPro" id="IPR044230">
    <property type="entry name" value="GTF3C4"/>
</dbReference>
<gene>
    <name evidence="3" type="ORF">I7I51_02705</name>
</gene>
<dbReference type="InterPro" id="IPR024761">
    <property type="entry name" value="TFIIIC_delta_N"/>
</dbReference>
<feature type="domain" description="Transcription factor IIIC 90kDa subunit N-terminal" evidence="1">
    <location>
        <begin position="37"/>
        <end position="466"/>
    </location>
</feature>
<accession>A0A8A1MIT5</accession>
<dbReference type="OrthoDB" id="6021743at2759"/>
<feature type="domain" description="Transcription factor IIIC putative zinc-finger" evidence="2">
    <location>
        <begin position="596"/>
        <end position="667"/>
    </location>
</feature>
<dbReference type="GO" id="GO:0008270">
    <property type="term" value="F:zinc ion binding"/>
    <property type="evidence" value="ECO:0007669"/>
    <property type="project" value="UniProtKB-KW"/>
</dbReference>
<proteinExistence type="predicted"/>
<dbReference type="Pfam" id="PF12657">
    <property type="entry name" value="TFIIIC_delta"/>
    <property type="match status" value="1"/>
</dbReference>
<protein>
    <submittedName>
        <fullName evidence="3">Zinc-finger of transcription factor IIIC complex domain-containing protein</fullName>
    </submittedName>
</protein>
<keyword evidence="3" id="KW-0862">Zinc</keyword>